<comment type="caution">
    <text evidence="2">The sequence shown here is derived from an EMBL/GenBank/DDBJ whole genome shotgun (WGS) entry which is preliminary data.</text>
</comment>
<protein>
    <submittedName>
        <fullName evidence="2">Uncharacterized protein</fullName>
    </submittedName>
</protein>
<feature type="compositionally biased region" description="Polar residues" evidence="1">
    <location>
        <begin position="57"/>
        <end position="69"/>
    </location>
</feature>
<evidence type="ECO:0000313" key="2">
    <source>
        <dbReference type="EMBL" id="MBL1089640.1"/>
    </source>
</evidence>
<evidence type="ECO:0000256" key="1">
    <source>
        <dbReference type="SAM" id="MobiDB-lite"/>
    </source>
</evidence>
<keyword evidence="3" id="KW-1185">Reference proteome</keyword>
<feature type="region of interest" description="Disordered" evidence="1">
    <location>
        <begin position="37"/>
        <end position="75"/>
    </location>
</feature>
<accession>A0ABS1MPD0</accession>
<proteinExistence type="predicted"/>
<sequence>MESLKTEGTNFVKLGDDFNDSVRRLVNGLAKLRAGEPTKDVAAKQKQPEEKSFGEQLWSSLTTLDSKSSAPPWGDDDLGEKFGVVYEGLRDGMYESMGHLAAKLEEVGKALTAMSKHHAENEDFNDSLMKQHVKNEQAWDDPYKGAVVQRKLGPVT</sequence>
<name>A0ABS1MPD0_9ACTN</name>
<evidence type="ECO:0000313" key="3">
    <source>
        <dbReference type="Proteomes" id="UP000629371"/>
    </source>
</evidence>
<dbReference type="Proteomes" id="UP000629371">
    <property type="component" value="Unassembled WGS sequence"/>
</dbReference>
<feature type="compositionally biased region" description="Basic and acidic residues" evidence="1">
    <location>
        <begin position="37"/>
        <end position="53"/>
    </location>
</feature>
<dbReference type="EMBL" id="JAERRI010000004">
    <property type="protein sequence ID" value="MBL1089640.1"/>
    <property type="molecule type" value="Genomic_DNA"/>
</dbReference>
<reference evidence="2 3" key="1">
    <citation type="submission" date="2021-01" db="EMBL/GenBank/DDBJ databases">
        <title>WGS of actinomycetes isolated from Thailand.</title>
        <authorList>
            <person name="Thawai C."/>
        </authorList>
    </citation>
    <scope>NUCLEOTIDE SEQUENCE [LARGE SCALE GENOMIC DNA]</scope>
    <source>
        <strain evidence="2 3">CH9-7</strain>
    </source>
</reference>
<gene>
    <name evidence="2" type="ORF">JK360_09570</name>
</gene>
<organism evidence="2 3">
    <name type="scientific">Streptomyces siderophoricus</name>
    <dbReference type="NCBI Taxonomy" id="2802281"/>
    <lineage>
        <taxon>Bacteria</taxon>
        <taxon>Bacillati</taxon>
        <taxon>Actinomycetota</taxon>
        <taxon>Actinomycetes</taxon>
        <taxon>Kitasatosporales</taxon>
        <taxon>Streptomycetaceae</taxon>
        <taxon>Streptomyces</taxon>
    </lineage>
</organism>